<dbReference type="InterPro" id="IPR023298">
    <property type="entry name" value="ATPase_P-typ_TM_dom_sf"/>
</dbReference>
<reference evidence="10 11" key="1">
    <citation type="submission" date="2024-06" db="EMBL/GenBank/DDBJ databases">
        <authorList>
            <person name="Kraege A."/>
            <person name="Thomma B."/>
        </authorList>
    </citation>
    <scope>NUCLEOTIDE SEQUENCE [LARGE SCALE GENOMIC DNA]</scope>
</reference>
<dbReference type="InterPro" id="IPR001757">
    <property type="entry name" value="P_typ_ATPase"/>
</dbReference>
<feature type="transmembrane region" description="Helical" evidence="8">
    <location>
        <begin position="270"/>
        <end position="289"/>
    </location>
</feature>
<dbReference type="Pfam" id="PF13246">
    <property type="entry name" value="Cation_ATPase"/>
    <property type="match status" value="1"/>
</dbReference>
<dbReference type="EMBL" id="CAXHTA020000009">
    <property type="protein sequence ID" value="CAL5223665.1"/>
    <property type="molecule type" value="Genomic_DNA"/>
</dbReference>
<dbReference type="SUPFAM" id="SSF56784">
    <property type="entry name" value="HAD-like"/>
    <property type="match status" value="1"/>
</dbReference>
<dbReference type="InterPro" id="IPR044492">
    <property type="entry name" value="P_typ_ATPase_HD_dom"/>
</dbReference>
<dbReference type="SUPFAM" id="SSF81653">
    <property type="entry name" value="Calcium ATPase, transduction domain A"/>
    <property type="match status" value="1"/>
</dbReference>
<dbReference type="NCBIfam" id="TIGR01494">
    <property type="entry name" value="ATPase_P-type"/>
    <property type="match status" value="2"/>
</dbReference>
<evidence type="ECO:0000256" key="8">
    <source>
        <dbReference type="SAM" id="Phobius"/>
    </source>
</evidence>
<comment type="caution">
    <text evidence="10">The sequence shown here is derived from an EMBL/GenBank/DDBJ whole genome shotgun (WGS) entry which is preliminary data.</text>
</comment>
<feature type="transmembrane region" description="Helical" evidence="8">
    <location>
        <begin position="1026"/>
        <end position="1050"/>
    </location>
</feature>
<dbReference type="Gene3D" id="3.40.50.1000">
    <property type="entry name" value="HAD superfamily/HAD-like"/>
    <property type="match status" value="1"/>
</dbReference>
<keyword evidence="5" id="KW-1278">Translocase</keyword>
<keyword evidence="11" id="KW-1185">Reference proteome</keyword>
<dbReference type="InterPro" id="IPR059000">
    <property type="entry name" value="ATPase_P-type_domA"/>
</dbReference>
<dbReference type="PROSITE" id="PS00154">
    <property type="entry name" value="ATPASE_E1_E2"/>
    <property type="match status" value="1"/>
</dbReference>
<dbReference type="SUPFAM" id="SSF81660">
    <property type="entry name" value="Metal cation-transporting ATPase, ATP-binding domain N"/>
    <property type="match status" value="1"/>
</dbReference>
<evidence type="ECO:0000256" key="2">
    <source>
        <dbReference type="ARBA" id="ARBA00022692"/>
    </source>
</evidence>
<dbReference type="SFLD" id="SFLDF00027">
    <property type="entry name" value="p-type_atpase"/>
    <property type="match status" value="1"/>
</dbReference>
<keyword evidence="3" id="KW-0547">Nucleotide-binding</keyword>
<evidence type="ECO:0000259" key="9">
    <source>
        <dbReference type="SMART" id="SM00831"/>
    </source>
</evidence>
<feature type="transmembrane region" description="Helical" evidence="8">
    <location>
        <begin position="67"/>
        <end position="85"/>
    </location>
</feature>
<dbReference type="Gene3D" id="2.70.150.10">
    <property type="entry name" value="Calcium-transporting ATPase, cytoplasmic transduction domain A"/>
    <property type="match status" value="1"/>
</dbReference>
<evidence type="ECO:0000256" key="3">
    <source>
        <dbReference type="ARBA" id="ARBA00022741"/>
    </source>
</evidence>
<keyword evidence="6 8" id="KW-1133">Transmembrane helix</keyword>
<keyword evidence="4" id="KW-0067">ATP-binding</keyword>
<protein>
    <submittedName>
        <fullName evidence="10">G6212 protein</fullName>
    </submittedName>
</protein>
<accession>A0ABP1FYR9</accession>
<dbReference type="PRINTS" id="PR00119">
    <property type="entry name" value="CATATPASE"/>
</dbReference>
<dbReference type="InterPro" id="IPR036412">
    <property type="entry name" value="HAD-like_sf"/>
</dbReference>
<evidence type="ECO:0000256" key="4">
    <source>
        <dbReference type="ARBA" id="ARBA00022840"/>
    </source>
</evidence>
<feature type="transmembrane region" description="Helical" evidence="8">
    <location>
        <begin position="316"/>
        <end position="343"/>
    </location>
</feature>
<proteinExistence type="predicted"/>
<name>A0ABP1FYR9_9CHLO</name>
<dbReference type="Pfam" id="PF00690">
    <property type="entry name" value="Cation_ATPase_N"/>
    <property type="match status" value="1"/>
</dbReference>
<feature type="transmembrane region" description="Helical" evidence="8">
    <location>
        <begin position="998"/>
        <end position="1020"/>
    </location>
</feature>
<dbReference type="InterPro" id="IPR004014">
    <property type="entry name" value="ATPase_P-typ_cation-transptr_N"/>
</dbReference>
<dbReference type="Gene3D" id="1.20.1110.10">
    <property type="entry name" value="Calcium-transporting ATPase, transmembrane domain"/>
    <property type="match status" value="1"/>
</dbReference>
<dbReference type="InterPro" id="IPR008250">
    <property type="entry name" value="ATPase_P-typ_transduc_dom_A_sf"/>
</dbReference>
<dbReference type="InterPro" id="IPR018303">
    <property type="entry name" value="ATPase_P-typ_P_site"/>
</dbReference>
<gene>
    <name evidence="10" type="primary">g6212</name>
    <name evidence="10" type="ORF">VP750_LOCUS5324</name>
</gene>
<dbReference type="PANTHER" id="PTHR42861">
    <property type="entry name" value="CALCIUM-TRANSPORTING ATPASE"/>
    <property type="match status" value="1"/>
</dbReference>
<feature type="domain" description="Cation-transporting P-type ATPase N-terminal" evidence="9">
    <location>
        <begin position="10"/>
        <end position="84"/>
    </location>
</feature>
<feature type="transmembrane region" description="Helical" evidence="8">
    <location>
        <begin position="97"/>
        <end position="116"/>
    </location>
</feature>
<dbReference type="Proteomes" id="UP001497392">
    <property type="component" value="Unassembled WGS sequence"/>
</dbReference>
<keyword evidence="7 8" id="KW-0472">Membrane</keyword>
<dbReference type="SFLD" id="SFLDG00002">
    <property type="entry name" value="C1.7:_P-type_atpase_like"/>
    <property type="match status" value="1"/>
</dbReference>
<dbReference type="Pfam" id="PF00122">
    <property type="entry name" value="E1-E2_ATPase"/>
    <property type="match status" value="1"/>
</dbReference>
<evidence type="ECO:0000313" key="11">
    <source>
        <dbReference type="Proteomes" id="UP001497392"/>
    </source>
</evidence>
<dbReference type="SMART" id="SM00831">
    <property type="entry name" value="Cation_ATPase_N"/>
    <property type="match status" value="1"/>
</dbReference>
<dbReference type="InterPro" id="IPR023214">
    <property type="entry name" value="HAD_sf"/>
</dbReference>
<dbReference type="Pfam" id="PF00689">
    <property type="entry name" value="Cation_ATPase_C"/>
    <property type="match status" value="1"/>
</dbReference>
<feature type="transmembrane region" description="Helical" evidence="8">
    <location>
        <begin position="880"/>
        <end position="905"/>
    </location>
</feature>
<sequence length="1077" mass="116698">MAGQQREQFPAWVRSPEQTAAHYGINLEVGLTSQQVEEARRSYGWNELEKAPGKPLWKLVLEQFDDMLVKVLLLAAVVSFLLALFEEGSSEEGIRAFIEPAVILLILILNAIVGVWQESNAEAALDALKDSLSETATVLRNGALISDLPSREVVPGDVVEMHVGDRVPADTRIIALKTATLRAEQASLTGESVAVLKSVEAVQEEGCELQAKENMLFAGTAVANGSCRGIVNAIGMGTEVGKIQQQITEAAAEEEDTPLKKKLDVFGERLAQVIFAVCVLVWVINYHHFLSWETVKGSTWIPDWSTVRFSLGSCIYYFKIAVALAVAAIPEGLPAVITTCLALGTRKMAKRNAIVRKLPSVETLGCTTVICSDKTGTLTTNQMSVMQLLAMGQSETDTRHFSIDGTSFNPNSGAVKGLSTLDANLEAIAEVCAVCNEARIECKEGMFRAVGAPTEAALVVLTEKLGVPDRPTHQRMTAARLADPDTHPNAVQQWYSERSNPLATLEFDRDRKSMSVICSAPGAAPAASSGIQTRSGATGKPEHGHKLLVKGAAECLLGRSTHVLLADGRRVPLTAAAKKKYQAEVDTMAASALRCLAFAQKTDLPAFAGYDGDLHHPAHAQLLDPANYESIESDLTWLGVAGLLDPPRPEVKGAIEDCVLAGIRVMVITGDNKLTAEAICRTIGVFSEGESLKGKSMTGREFVELPLAERKAILQGEGGRCFSRAEPRHKQDIVRLLKEMGEVCAMTGDGVNDAPALKLADIGVAMGIAGTEVAKEASDMVLADDNFSTIVAAVEEGRAIYNNMKAFIRYMISSNIGEVASIFLTAALGLPENLIPVQLLWVNLVTDGPPATALGFNPPDVDIMQKPPRKSNEELVTAWLFFRWLLVGAYVGFATVGAFCVWYMYDSFLGLDLSGDGHSTVTWNQLRNWEQCRTWPDFKATPYIAGGKIINFEEPCDYFTVGKTKASTLSLSVLVAIEMFNALNALSEDNSLLQMPPWCNPWLLVAMALSFALHFLILYVPVLAGIFSIVPLSLNEWLLVIMFAFPVVLIDEALKFVGRNFVHPPTQPASLEAKKRQ</sequence>
<evidence type="ECO:0000256" key="1">
    <source>
        <dbReference type="ARBA" id="ARBA00004141"/>
    </source>
</evidence>
<evidence type="ECO:0000256" key="6">
    <source>
        <dbReference type="ARBA" id="ARBA00022989"/>
    </source>
</evidence>
<comment type="subcellular location">
    <subcellularLocation>
        <location evidence="1">Membrane</location>
        <topology evidence="1">Multi-pass membrane protein</topology>
    </subcellularLocation>
</comment>
<evidence type="ECO:0000256" key="5">
    <source>
        <dbReference type="ARBA" id="ARBA00022967"/>
    </source>
</evidence>
<dbReference type="InterPro" id="IPR023299">
    <property type="entry name" value="ATPase_P-typ_cyto_dom_N"/>
</dbReference>
<dbReference type="Gene3D" id="3.40.1110.10">
    <property type="entry name" value="Calcium-transporting ATPase, cytoplasmic domain N"/>
    <property type="match status" value="1"/>
</dbReference>
<keyword evidence="2 8" id="KW-0812">Transmembrane</keyword>
<organism evidence="10 11">
    <name type="scientific">Coccomyxa viridis</name>
    <dbReference type="NCBI Taxonomy" id="1274662"/>
    <lineage>
        <taxon>Eukaryota</taxon>
        <taxon>Viridiplantae</taxon>
        <taxon>Chlorophyta</taxon>
        <taxon>core chlorophytes</taxon>
        <taxon>Trebouxiophyceae</taxon>
        <taxon>Trebouxiophyceae incertae sedis</taxon>
        <taxon>Coccomyxaceae</taxon>
        <taxon>Coccomyxa</taxon>
    </lineage>
</organism>
<dbReference type="InterPro" id="IPR006068">
    <property type="entry name" value="ATPase_P-typ_cation-transptr_C"/>
</dbReference>
<evidence type="ECO:0000313" key="10">
    <source>
        <dbReference type="EMBL" id="CAL5223665.1"/>
    </source>
</evidence>
<dbReference type="SFLD" id="SFLDS00003">
    <property type="entry name" value="Haloacid_Dehalogenase"/>
    <property type="match status" value="1"/>
</dbReference>
<evidence type="ECO:0000256" key="7">
    <source>
        <dbReference type="ARBA" id="ARBA00023136"/>
    </source>
</evidence>
<dbReference type="SUPFAM" id="SSF81665">
    <property type="entry name" value="Calcium ATPase, transmembrane domain M"/>
    <property type="match status" value="1"/>
</dbReference>